<dbReference type="PANTHER" id="PTHR10704:SF44">
    <property type="entry name" value="LD35051P-RELATED"/>
    <property type="match status" value="1"/>
</dbReference>
<evidence type="ECO:0000256" key="1">
    <source>
        <dbReference type="SAM" id="MobiDB-lite"/>
    </source>
</evidence>
<name>A0A1C4VCW6_9ACTN</name>
<keyword evidence="2" id="KW-0808">Transferase</keyword>
<dbReference type="GO" id="GO:0001517">
    <property type="term" value="F:N-acetylglucosamine 6-O-sulfotransferase activity"/>
    <property type="evidence" value="ECO:0007669"/>
    <property type="project" value="TreeGrafter"/>
</dbReference>
<accession>A0A1C4VCW6</accession>
<organism evidence="2 3">
    <name type="scientific">Micromonospora carbonacea</name>
    <dbReference type="NCBI Taxonomy" id="47853"/>
    <lineage>
        <taxon>Bacteria</taxon>
        <taxon>Bacillati</taxon>
        <taxon>Actinomycetota</taxon>
        <taxon>Actinomycetes</taxon>
        <taxon>Micromonosporales</taxon>
        <taxon>Micromonosporaceae</taxon>
        <taxon>Micromonospora</taxon>
    </lineage>
</organism>
<sequence length="351" mass="37923">MNPPVRVLYLAGSGRSGSTLVTTVLGQYPGVFAAGELRYLWQRGEVENRPCGCGRPLRDCPLWRAVRRELPVERAATIAAGLRGRLRMRGLPALLRRHRRGDRPVPAHPDDAALAGLYAAVARHTGARVVVDSSKLPPYGALVGALPGIDLRVLHLVRDPRATAFSWRRRRGLDGDTDPELMSRPPVWKAALLWLVWNTVTVRLWGDRAPGGYLRVRYEDLTADPEPTLRRIADFAGADPDGGPFTGPATVRLTPTHSVAGNPSRHRTGPVPITADVQWRRDLSRWSYALVTALTAAGLRRFGYPWRRGAPGPAGAGRPAGDGRSAQDGPAAAGGRPVGVGRSGPARHEEG</sequence>
<dbReference type="GO" id="GO:0006044">
    <property type="term" value="P:N-acetylglucosamine metabolic process"/>
    <property type="evidence" value="ECO:0007669"/>
    <property type="project" value="TreeGrafter"/>
</dbReference>
<dbReference type="Pfam" id="PF13469">
    <property type="entry name" value="Sulfotransfer_3"/>
    <property type="match status" value="1"/>
</dbReference>
<evidence type="ECO:0000313" key="3">
    <source>
        <dbReference type="Proteomes" id="UP000183585"/>
    </source>
</evidence>
<dbReference type="SUPFAM" id="SSF52540">
    <property type="entry name" value="P-loop containing nucleoside triphosphate hydrolases"/>
    <property type="match status" value="1"/>
</dbReference>
<dbReference type="AlphaFoldDB" id="A0A1C4VCW6"/>
<dbReference type="Gene3D" id="3.40.50.300">
    <property type="entry name" value="P-loop containing nucleotide triphosphate hydrolases"/>
    <property type="match status" value="1"/>
</dbReference>
<dbReference type="EMBL" id="FMCT01000002">
    <property type="protein sequence ID" value="SCE81834.1"/>
    <property type="molecule type" value="Genomic_DNA"/>
</dbReference>
<dbReference type="PANTHER" id="PTHR10704">
    <property type="entry name" value="CARBOHYDRATE SULFOTRANSFERASE"/>
    <property type="match status" value="1"/>
</dbReference>
<reference evidence="3" key="1">
    <citation type="submission" date="2016-06" db="EMBL/GenBank/DDBJ databases">
        <authorList>
            <person name="Varghese N."/>
            <person name="Submissions Spin"/>
        </authorList>
    </citation>
    <scope>NUCLEOTIDE SEQUENCE [LARGE SCALE GENOMIC DNA]</scope>
    <source>
        <strain evidence="3">DSM 43168</strain>
    </source>
</reference>
<keyword evidence="3" id="KW-1185">Reference proteome</keyword>
<dbReference type="InterPro" id="IPR027417">
    <property type="entry name" value="P-loop_NTPase"/>
</dbReference>
<gene>
    <name evidence="2" type="ORF">GA0070563_102198</name>
</gene>
<feature type="region of interest" description="Disordered" evidence="1">
    <location>
        <begin position="310"/>
        <end position="351"/>
    </location>
</feature>
<dbReference type="GO" id="GO:0006790">
    <property type="term" value="P:sulfur compound metabolic process"/>
    <property type="evidence" value="ECO:0007669"/>
    <property type="project" value="TreeGrafter"/>
</dbReference>
<dbReference type="Proteomes" id="UP000183585">
    <property type="component" value="Unassembled WGS sequence"/>
</dbReference>
<proteinExistence type="predicted"/>
<dbReference type="InterPro" id="IPR051135">
    <property type="entry name" value="Gal/GlcNAc/GalNAc_ST"/>
</dbReference>
<feature type="compositionally biased region" description="Low complexity" evidence="1">
    <location>
        <begin position="321"/>
        <end position="335"/>
    </location>
</feature>
<evidence type="ECO:0000313" key="2">
    <source>
        <dbReference type="EMBL" id="SCE81834.1"/>
    </source>
</evidence>
<dbReference type="RefSeq" id="WP_074473041.1">
    <property type="nucleotide sequence ID" value="NZ_FMCT01000002.1"/>
</dbReference>
<protein>
    <submittedName>
        <fullName evidence="2">Sulfotransferase family protein</fullName>
    </submittedName>
</protein>